<dbReference type="STRING" id="80876.SAMN05421779_10967"/>
<gene>
    <name evidence="3" type="ORF">SAMN05421779_10967</name>
</gene>
<sequence length="349" mass="35411">MTHSSPRDRTHRTLCALLVLAGPLLAGLPQSGHAQSAASPPPPAADALAARQAEVDALRLRSEQLQSVLAGDVCADPRQAQAVLQDGTPAQDGKPLSTPLTNTAAPPAAASGKPAAEAPHAGDAQAIARKELVDRLHKGVVLVLAEKDSGSGFFVTPSIVVTNSHVVATAKNGEVVVAGKGLNSPKIARVIASTNAKTQNGRDYAVLQVQDGSSSTVLPLALETSELTPVVAAGFPGLLLDTDMNFSALIRGDMKAMPELGMSQGAVMALQNRTQGLPVIVHSAPISGGNSGGPLVDGCGRVVGINTFINVSVEQASSAGFAQASSDLAAYLKGLGIQPQTTTNGCDAK</sequence>
<keyword evidence="4" id="KW-1185">Reference proteome</keyword>
<dbReference type="PANTHER" id="PTHR43019:SF23">
    <property type="entry name" value="PROTEASE DO-LIKE 5, CHLOROPLASTIC"/>
    <property type="match status" value="1"/>
</dbReference>
<dbReference type="InterPro" id="IPR009003">
    <property type="entry name" value="Peptidase_S1_PA"/>
</dbReference>
<dbReference type="EMBL" id="FTOA01000009">
    <property type="protein sequence ID" value="SIT16715.1"/>
    <property type="molecule type" value="Genomic_DNA"/>
</dbReference>
<dbReference type="RefSeq" id="WP_076401941.1">
    <property type="nucleotide sequence ID" value="NZ_FTOA01000009.1"/>
</dbReference>
<reference evidence="3 4" key="1">
    <citation type="submission" date="2017-01" db="EMBL/GenBank/DDBJ databases">
        <authorList>
            <person name="Mah S.A."/>
            <person name="Swanson W.J."/>
            <person name="Moy G.W."/>
            <person name="Vacquier V.D."/>
        </authorList>
    </citation>
    <scope>NUCLEOTIDE SEQUENCE [LARGE SCALE GENOMIC DNA]</scope>
    <source>
        <strain evidence="3 4">DSM 11589</strain>
    </source>
</reference>
<organism evidence="3 4">
    <name type="scientific">Insolitispirillum peregrinum</name>
    <dbReference type="NCBI Taxonomy" id="80876"/>
    <lineage>
        <taxon>Bacteria</taxon>
        <taxon>Pseudomonadati</taxon>
        <taxon>Pseudomonadota</taxon>
        <taxon>Alphaproteobacteria</taxon>
        <taxon>Rhodospirillales</taxon>
        <taxon>Novispirillaceae</taxon>
        <taxon>Insolitispirillum</taxon>
    </lineage>
</organism>
<protein>
    <submittedName>
        <fullName evidence="3">Trypsin-like peptidase domain-containing protein</fullName>
    </submittedName>
</protein>
<evidence type="ECO:0000313" key="3">
    <source>
        <dbReference type="EMBL" id="SIT16715.1"/>
    </source>
</evidence>
<feature type="signal peptide" evidence="2">
    <location>
        <begin position="1"/>
        <end position="26"/>
    </location>
</feature>
<evidence type="ECO:0000256" key="1">
    <source>
        <dbReference type="SAM" id="MobiDB-lite"/>
    </source>
</evidence>
<dbReference type="InterPro" id="IPR043504">
    <property type="entry name" value="Peptidase_S1_PA_chymotrypsin"/>
</dbReference>
<dbReference type="SUPFAM" id="SSF50494">
    <property type="entry name" value="Trypsin-like serine proteases"/>
    <property type="match status" value="1"/>
</dbReference>
<proteinExistence type="predicted"/>
<dbReference type="PANTHER" id="PTHR43019">
    <property type="entry name" value="SERINE ENDOPROTEASE DEGS"/>
    <property type="match status" value="1"/>
</dbReference>
<accession>A0A1N7Q1L2</accession>
<dbReference type="Pfam" id="PF13365">
    <property type="entry name" value="Trypsin_2"/>
    <property type="match status" value="1"/>
</dbReference>
<evidence type="ECO:0000256" key="2">
    <source>
        <dbReference type="SAM" id="SignalP"/>
    </source>
</evidence>
<name>A0A1N7Q1L2_9PROT</name>
<feature type="region of interest" description="Disordered" evidence="1">
    <location>
        <begin position="86"/>
        <end position="122"/>
    </location>
</feature>
<dbReference type="OrthoDB" id="9766361at2"/>
<keyword evidence="2" id="KW-0732">Signal</keyword>
<dbReference type="AlphaFoldDB" id="A0A1N7Q1L2"/>
<dbReference type="Proteomes" id="UP000185678">
    <property type="component" value="Unassembled WGS sequence"/>
</dbReference>
<feature type="compositionally biased region" description="Low complexity" evidence="1">
    <location>
        <begin position="104"/>
        <end position="121"/>
    </location>
</feature>
<evidence type="ECO:0000313" key="4">
    <source>
        <dbReference type="Proteomes" id="UP000185678"/>
    </source>
</evidence>
<feature type="chain" id="PRO_5012749354" evidence="2">
    <location>
        <begin position="27"/>
        <end position="349"/>
    </location>
</feature>
<dbReference type="Gene3D" id="2.40.10.10">
    <property type="entry name" value="Trypsin-like serine proteases"/>
    <property type="match status" value="2"/>
</dbReference>